<reference evidence="3" key="1">
    <citation type="submission" date="2014-03" db="EMBL/GenBank/DDBJ databases">
        <title>The Genome Sequence of Puccinia striiformis f. sp. tritici PST-78.</title>
        <authorList>
            <consortium name="The Broad Institute Genome Sequencing Platform"/>
            <person name="Cuomo C."/>
            <person name="Hulbert S."/>
            <person name="Chen X."/>
            <person name="Walker B."/>
            <person name="Young S.K."/>
            <person name="Zeng Q."/>
            <person name="Gargeya S."/>
            <person name="Fitzgerald M."/>
            <person name="Haas B."/>
            <person name="Abouelleil A."/>
            <person name="Alvarado L."/>
            <person name="Arachchi H.M."/>
            <person name="Berlin A.M."/>
            <person name="Chapman S.B."/>
            <person name="Goldberg J."/>
            <person name="Griggs A."/>
            <person name="Gujja S."/>
            <person name="Hansen M."/>
            <person name="Howarth C."/>
            <person name="Imamovic A."/>
            <person name="Larimer J."/>
            <person name="McCowan C."/>
            <person name="Montmayeur A."/>
            <person name="Murphy C."/>
            <person name="Neiman D."/>
            <person name="Pearson M."/>
            <person name="Priest M."/>
            <person name="Roberts A."/>
            <person name="Saif S."/>
            <person name="Shea T."/>
            <person name="Sisk P."/>
            <person name="Sykes S."/>
            <person name="Wortman J."/>
            <person name="Nusbaum C."/>
            <person name="Birren B."/>
        </authorList>
    </citation>
    <scope>NUCLEOTIDE SEQUENCE [LARGE SCALE GENOMIC DNA]</scope>
    <source>
        <strain evidence="3">race PST-78</strain>
    </source>
</reference>
<feature type="compositionally biased region" description="Polar residues" evidence="1">
    <location>
        <begin position="1"/>
        <end position="22"/>
    </location>
</feature>
<proteinExistence type="predicted"/>
<organism evidence="2 3">
    <name type="scientific">Puccinia striiformis f. sp. tritici PST-78</name>
    <dbReference type="NCBI Taxonomy" id="1165861"/>
    <lineage>
        <taxon>Eukaryota</taxon>
        <taxon>Fungi</taxon>
        <taxon>Dikarya</taxon>
        <taxon>Basidiomycota</taxon>
        <taxon>Pucciniomycotina</taxon>
        <taxon>Pucciniomycetes</taxon>
        <taxon>Pucciniales</taxon>
        <taxon>Pucciniaceae</taxon>
        <taxon>Puccinia</taxon>
    </lineage>
</organism>
<evidence type="ECO:0000313" key="2">
    <source>
        <dbReference type="EMBL" id="KNE99336.1"/>
    </source>
</evidence>
<comment type="caution">
    <text evidence="2">The sequence shown here is derived from an EMBL/GenBank/DDBJ whole genome shotgun (WGS) entry which is preliminary data.</text>
</comment>
<accession>A0A0L0VJE7</accession>
<sequence length="194" mass="21576">MASQPPQSSTQGKQASYFSGNFSAREGSKSELGRNWETFDSPTRNSYGGALTNSWDHLESYLTSGRTSNVLHLDTADANELEIYLNRIGTKLSVQDEQVLDKFYSAFPVSNKQFNTRVHATAKDLELLLKWKDANAVTHGVFRNFFTQRLPEGEFLRRCGTPTVSDCRQLGGGDECGEAALLGDGPEKSRWIND</sequence>
<evidence type="ECO:0000313" key="3">
    <source>
        <dbReference type="Proteomes" id="UP000054564"/>
    </source>
</evidence>
<evidence type="ECO:0000256" key="1">
    <source>
        <dbReference type="SAM" id="MobiDB-lite"/>
    </source>
</evidence>
<dbReference type="AlphaFoldDB" id="A0A0L0VJE7"/>
<gene>
    <name evidence="2" type="ORF">PSTG_07453</name>
</gene>
<keyword evidence="3" id="KW-1185">Reference proteome</keyword>
<dbReference type="EMBL" id="AJIL01000047">
    <property type="protein sequence ID" value="KNE99336.1"/>
    <property type="molecule type" value="Genomic_DNA"/>
</dbReference>
<name>A0A0L0VJE7_9BASI</name>
<feature type="region of interest" description="Disordered" evidence="1">
    <location>
        <begin position="1"/>
        <end position="39"/>
    </location>
</feature>
<dbReference type="Proteomes" id="UP000054564">
    <property type="component" value="Unassembled WGS sequence"/>
</dbReference>
<protein>
    <submittedName>
        <fullName evidence="2">Uncharacterized protein</fullName>
    </submittedName>
</protein>